<organism evidence="2">
    <name type="scientific">freshwater metagenome</name>
    <dbReference type="NCBI Taxonomy" id="449393"/>
    <lineage>
        <taxon>unclassified sequences</taxon>
        <taxon>metagenomes</taxon>
        <taxon>ecological metagenomes</taxon>
    </lineage>
</organism>
<accession>A0A6J7FLM4</accession>
<dbReference type="AlphaFoldDB" id="A0A6J7FLM4"/>
<protein>
    <submittedName>
        <fullName evidence="2">Unannotated protein</fullName>
    </submittedName>
</protein>
<evidence type="ECO:0000256" key="1">
    <source>
        <dbReference type="SAM" id="MobiDB-lite"/>
    </source>
</evidence>
<proteinExistence type="predicted"/>
<name>A0A6J7FLM4_9ZZZZ</name>
<gene>
    <name evidence="2" type="ORF">UFOPK3609_00047</name>
</gene>
<evidence type="ECO:0000313" key="2">
    <source>
        <dbReference type="EMBL" id="CAB4896522.1"/>
    </source>
</evidence>
<sequence length="301" mass="31554">MDEHVEDPVGQAGQKVVQYASLATMAAEAIAQVRQQRAAAAAAGDAQTAAVVRAQRTAALTAAQAQWQPVLDSRLRGRTSLGDAGLAWAAAQGWRDVEPQAALASDRAEQRLHELRPDVMERFDRLTGDGLDPVEAMRRVAPFFDRPAARPGEHTRRSALPAMPAVDAVLEPGRDDRDPRLTPAGVDTSSSASRQHYIDTGQYLPTSETAARTVRSEPGMPAKQVTQDDVLAVDAAAAASTAATTCSRTAAELAKDGFPEQLTAEVLAAGRVRPKAPATTAPAAVRSAGLATAARAAGQSR</sequence>
<feature type="region of interest" description="Disordered" evidence="1">
    <location>
        <begin position="170"/>
        <end position="192"/>
    </location>
</feature>
<dbReference type="EMBL" id="CAFBMQ010000001">
    <property type="protein sequence ID" value="CAB4896522.1"/>
    <property type="molecule type" value="Genomic_DNA"/>
</dbReference>
<reference evidence="2" key="1">
    <citation type="submission" date="2020-05" db="EMBL/GenBank/DDBJ databases">
        <authorList>
            <person name="Chiriac C."/>
            <person name="Salcher M."/>
            <person name="Ghai R."/>
            <person name="Kavagutti S V."/>
        </authorList>
    </citation>
    <scope>NUCLEOTIDE SEQUENCE</scope>
</reference>